<protein>
    <submittedName>
        <fullName evidence="2">Uncharacterized protein</fullName>
    </submittedName>
</protein>
<organism evidence="2 3">
    <name type="scientific">Streptomyces hundungensis</name>
    <dbReference type="NCBI Taxonomy" id="1077946"/>
    <lineage>
        <taxon>Bacteria</taxon>
        <taxon>Bacillati</taxon>
        <taxon>Actinomycetota</taxon>
        <taxon>Actinomycetes</taxon>
        <taxon>Kitasatosporales</taxon>
        <taxon>Streptomycetaceae</taxon>
        <taxon>Streptomyces</taxon>
    </lineage>
</organism>
<gene>
    <name evidence="2" type="ORF">DWB77_07378</name>
</gene>
<feature type="compositionally biased region" description="Basic residues" evidence="1">
    <location>
        <begin position="190"/>
        <end position="214"/>
    </location>
</feature>
<feature type="region of interest" description="Disordered" evidence="1">
    <location>
        <begin position="57"/>
        <end position="100"/>
    </location>
</feature>
<feature type="compositionally biased region" description="Low complexity" evidence="1">
    <location>
        <begin position="64"/>
        <end position="81"/>
    </location>
</feature>
<dbReference type="AlphaFoldDB" id="A0A387HQ37"/>
<sequence>MYRASSRRRIVPGGFDPGDHLSRRAPSRGDASLAYRQTLRPSPSTAMHLILEGVPSSPWAKSIPSPAKRTTTPTSTTSRFRNLGSPSADMPPPADLGHRPGPRTLLIKDQLRPFQATSTARPAAPPYWSEARSDVTVQRSEVIGLGPGCALCREDGRCTGRTLRHPGPPGPVERAPSHAPHCNRRSPSSRLRRPAPQRRRRHPHRRHAKSSRRRIGAEPPRVVGPNAGLEAGGCVERGHQFLDAPDDGPFADTESSGDGSVFEPGSHQAEDFPVAPLHIVSAPARAGRLSHGGGSSPERFKGDFERVKEWGGGDQESARGVLAGEAERDEGLLSVDEEHFSWAWGRLRACSPAAM</sequence>
<evidence type="ECO:0000313" key="3">
    <source>
        <dbReference type="Proteomes" id="UP000271554"/>
    </source>
</evidence>
<feature type="region of interest" description="Disordered" evidence="1">
    <location>
        <begin position="1"/>
        <end position="31"/>
    </location>
</feature>
<evidence type="ECO:0000256" key="1">
    <source>
        <dbReference type="SAM" id="MobiDB-lite"/>
    </source>
</evidence>
<proteinExistence type="predicted"/>
<keyword evidence="3" id="KW-1185">Reference proteome</keyword>
<dbReference type="KEGG" id="shun:DWB77_07378"/>
<feature type="region of interest" description="Disordered" evidence="1">
    <location>
        <begin position="162"/>
        <end position="268"/>
    </location>
</feature>
<dbReference type="EMBL" id="CP032698">
    <property type="protein sequence ID" value="AYG85161.1"/>
    <property type="molecule type" value="Genomic_DNA"/>
</dbReference>
<feature type="compositionally biased region" description="Basic residues" evidence="1">
    <location>
        <begin position="1"/>
        <end position="10"/>
    </location>
</feature>
<name>A0A387HQ37_9ACTN</name>
<reference evidence="2 3" key="1">
    <citation type="submission" date="2018-10" db="EMBL/GenBank/DDBJ databases">
        <title>Relationship between Morphology and Antimicrobial Activity in Streptomyces.</title>
        <authorList>
            <person name="Kang H.J."/>
            <person name="Kim S.B."/>
        </authorList>
    </citation>
    <scope>NUCLEOTIDE SEQUENCE [LARGE SCALE GENOMIC DNA]</scope>
    <source>
        <strain evidence="2 3">BH38</strain>
    </source>
</reference>
<accession>A0A387HQ37</accession>
<evidence type="ECO:0000313" key="2">
    <source>
        <dbReference type="EMBL" id="AYG85161.1"/>
    </source>
</evidence>
<dbReference type="Proteomes" id="UP000271554">
    <property type="component" value="Chromosome"/>
</dbReference>